<dbReference type="InterPro" id="IPR015310">
    <property type="entry name" value="AHSA1-like_N"/>
</dbReference>
<evidence type="ECO:0000313" key="5">
    <source>
        <dbReference type="Proteomes" id="UP000221165"/>
    </source>
</evidence>
<organism evidence="4 5">
    <name type="scientific">Cystoisospora suis</name>
    <dbReference type="NCBI Taxonomy" id="483139"/>
    <lineage>
        <taxon>Eukaryota</taxon>
        <taxon>Sar</taxon>
        <taxon>Alveolata</taxon>
        <taxon>Apicomplexa</taxon>
        <taxon>Conoidasida</taxon>
        <taxon>Coccidia</taxon>
        <taxon>Eucoccidiorida</taxon>
        <taxon>Eimeriorina</taxon>
        <taxon>Sarcocystidae</taxon>
        <taxon>Cystoisospora</taxon>
    </lineage>
</organism>
<dbReference type="PANTHER" id="PTHR13009:SF22">
    <property type="entry name" value="LD43819P"/>
    <property type="match status" value="1"/>
</dbReference>
<dbReference type="RefSeq" id="XP_067922429.1">
    <property type="nucleotide sequence ID" value="XM_068065592.1"/>
</dbReference>
<sequence>MAGTGSSWNAGSWHWEEKSYTRWSREYLESNLQGLSLLPSYSSAPASSAVPGKGDGVHTAVIILPTPRVTGEASVSIRKGKMIRAIDLNIAMQFSSSLSNEAWKKKRCCRGEIALSEVSVESIQDRDYDVKAKLLDAPLPEDEEMNPKEKEEVLKLVKSEGLATLHKALEQYLVDLQDAINTAANRVQGETEVEDSQEKEKDENERKAIAQGEDKEKKGLQPEKETEQRATAQPSPPQLPNSTEKIEDQGSAWNTNSYHWEEKPMTQWCISTLEDRFKTADIELLDGSTKLKFFNVKVEGEASNTLRKGKKLVIFDLAIGADWTATARDEGGVFLADSRGRMDVTEFSSETLDDYQIAILGDGKVPPQQRIDTAAKKELPGQVKHILEKFVQDLRARG</sequence>
<dbReference type="VEuPathDB" id="ToxoDB:CSUI_005416"/>
<dbReference type="SMART" id="SM01000">
    <property type="entry name" value="Aha1_N"/>
    <property type="match status" value="2"/>
</dbReference>
<gene>
    <name evidence="4" type="ORF">CSUI_005416</name>
</gene>
<comment type="caution">
    <text evidence="4">The sequence shown here is derived from an EMBL/GenBank/DDBJ whole genome shotgun (WGS) entry which is preliminary data.</text>
</comment>
<proteinExistence type="inferred from homology"/>
<feature type="region of interest" description="Disordered" evidence="2">
    <location>
        <begin position="187"/>
        <end position="249"/>
    </location>
</feature>
<accession>A0A2C6KY16</accession>
<evidence type="ECO:0000259" key="3">
    <source>
        <dbReference type="SMART" id="SM01000"/>
    </source>
</evidence>
<comment type="similarity">
    <text evidence="1">Belongs to the AHA1 family.</text>
</comment>
<feature type="domain" description="Activator of Hsp90 ATPase AHSA1-like N-terminal" evidence="3">
    <location>
        <begin position="262"/>
        <end position="397"/>
    </location>
</feature>
<dbReference type="OrthoDB" id="567237at2759"/>
<dbReference type="AlphaFoldDB" id="A0A2C6KY16"/>
<dbReference type="GO" id="GO:0001671">
    <property type="term" value="F:ATPase activator activity"/>
    <property type="evidence" value="ECO:0007669"/>
    <property type="project" value="InterPro"/>
</dbReference>
<dbReference type="SUPFAM" id="SSF103111">
    <property type="entry name" value="Activator of Hsp90 ATPase, Aha1"/>
    <property type="match status" value="2"/>
</dbReference>
<dbReference type="GeneID" id="94428803"/>
<dbReference type="InterPro" id="IPR036338">
    <property type="entry name" value="Aha1"/>
</dbReference>
<dbReference type="Pfam" id="PF09229">
    <property type="entry name" value="Aha1_N"/>
    <property type="match status" value="2"/>
</dbReference>
<evidence type="ECO:0000256" key="1">
    <source>
        <dbReference type="ARBA" id="ARBA00006817"/>
    </source>
</evidence>
<reference evidence="4 5" key="1">
    <citation type="journal article" date="2017" name="Int. J. Parasitol.">
        <title>The genome of the protozoan parasite Cystoisospora suis and a reverse vaccinology approach to identify vaccine candidates.</title>
        <authorList>
            <person name="Palmieri N."/>
            <person name="Shrestha A."/>
            <person name="Ruttkowski B."/>
            <person name="Beck T."/>
            <person name="Vogl C."/>
            <person name="Tomley F."/>
            <person name="Blake D.P."/>
            <person name="Joachim A."/>
        </authorList>
    </citation>
    <scope>NUCLEOTIDE SEQUENCE [LARGE SCALE GENOMIC DNA]</scope>
    <source>
        <strain evidence="4 5">Wien I</strain>
    </source>
</reference>
<name>A0A2C6KY16_9APIC</name>
<feature type="domain" description="Activator of Hsp90 ATPase AHSA1-like N-terminal" evidence="3">
    <location>
        <begin position="17"/>
        <end position="177"/>
    </location>
</feature>
<dbReference type="EMBL" id="MIGC01002624">
    <property type="protein sequence ID" value="PHJ20743.1"/>
    <property type="molecule type" value="Genomic_DNA"/>
</dbReference>
<keyword evidence="5" id="KW-1185">Reference proteome</keyword>
<dbReference type="Proteomes" id="UP000221165">
    <property type="component" value="Unassembled WGS sequence"/>
</dbReference>
<evidence type="ECO:0000313" key="4">
    <source>
        <dbReference type="EMBL" id="PHJ20743.1"/>
    </source>
</evidence>
<feature type="compositionally biased region" description="Basic and acidic residues" evidence="2">
    <location>
        <begin position="196"/>
        <end position="228"/>
    </location>
</feature>
<protein>
    <submittedName>
        <fullName evidence="4">Activator of hsp90</fullName>
    </submittedName>
</protein>
<dbReference type="GO" id="GO:0006457">
    <property type="term" value="P:protein folding"/>
    <property type="evidence" value="ECO:0007669"/>
    <property type="project" value="TreeGrafter"/>
</dbReference>
<dbReference type="Gene3D" id="3.15.10.20">
    <property type="entry name" value="Activator of Hsp90 ATPase Aha1, N-terminal domain"/>
    <property type="match status" value="2"/>
</dbReference>
<evidence type="ECO:0000256" key="2">
    <source>
        <dbReference type="SAM" id="MobiDB-lite"/>
    </source>
</evidence>
<dbReference type="PANTHER" id="PTHR13009">
    <property type="entry name" value="HEAT SHOCK PROTEIN 90 HSP90 CO-CHAPERONE AHA-1"/>
    <property type="match status" value="1"/>
</dbReference>
<dbReference type="GO" id="GO:0051087">
    <property type="term" value="F:protein-folding chaperone binding"/>
    <property type="evidence" value="ECO:0007669"/>
    <property type="project" value="InterPro"/>
</dbReference>
<dbReference type="GO" id="GO:0005829">
    <property type="term" value="C:cytosol"/>
    <property type="evidence" value="ECO:0007669"/>
    <property type="project" value="TreeGrafter"/>
</dbReference>